<name>A0A1V2ZZN6_9GAMM</name>
<dbReference type="HAMAP" id="MF_01334">
    <property type="entry name" value="Ribosomal_bL25_CTC"/>
    <property type="match status" value="1"/>
</dbReference>
<evidence type="ECO:0000256" key="5">
    <source>
        <dbReference type="HAMAP-Rule" id="MF_01334"/>
    </source>
</evidence>
<keyword evidence="10" id="KW-1185">Reference proteome</keyword>
<dbReference type="HAMAP" id="MF_01336">
    <property type="entry name" value="Ribosomal_bL25"/>
    <property type="match status" value="1"/>
</dbReference>
<dbReference type="InterPro" id="IPR020056">
    <property type="entry name" value="Rbsml_bL25/Gln-tRNA_synth_N"/>
</dbReference>
<evidence type="ECO:0000256" key="1">
    <source>
        <dbReference type="ARBA" id="ARBA00022730"/>
    </source>
</evidence>
<dbReference type="InterPro" id="IPR001021">
    <property type="entry name" value="Ribosomal_bL25_long"/>
</dbReference>
<keyword evidence="4 5" id="KW-0687">Ribonucleoprotein</keyword>
<gene>
    <name evidence="5" type="primary">rplY</name>
    <name evidence="5" type="synonym">ctc</name>
    <name evidence="9" type="ORF">B1A74_06610</name>
</gene>
<dbReference type="InterPro" id="IPR011035">
    <property type="entry name" value="Ribosomal_bL25/Gln-tRNA_synth"/>
</dbReference>
<comment type="similarity">
    <text evidence="5">Belongs to the bacterial ribosomal protein bL25 family. CTC subfamily.</text>
</comment>
<evidence type="ECO:0000313" key="9">
    <source>
        <dbReference type="EMBL" id="OOC10303.1"/>
    </source>
</evidence>
<dbReference type="InterPro" id="IPR020055">
    <property type="entry name" value="Ribosomal_bL25_short"/>
</dbReference>
<evidence type="ECO:0000259" key="7">
    <source>
        <dbReference type="Pfam" id="PF01386"/>
    </source>
</evidence>
<dbReference type="GO" id="GO:0008097">
    <property type="term" value="F:5S rRNA binding"/>
    <property type="evidence" value="ECO:0007669"/>
    <property type="project" value="InterPro"/>
</dbReference>
<keyword evidence="1 5" id="KW-0699">rRNA-binding</keyword>
<proteinExistence type="inferred from homology"/>
<dbReference type="GO" id="GO:0006412">
    <property type="term" value="P:translation"/>
    <property type="evidence" value="ECO:0007669"/>
    <property type="project" value="UniProtKB-UniRule"/>
</dbReference>
<dbReference type="OrthoDB" id="9806411at2"/>
<feature type="region of interest" description="Disordered" evidence="6">
    <location>
        <begin position="1"/>
        <end position="22"/>
    </location>
</feature>
<evidence type="ECO:0000313" key="10">
    <source>
        <dbReference type="Proteomes" id="UP000189177"/>
    </source>
</evidence>
<dbReference type="SUPFAM" id="SSF50715">
    <property type="entry name" value="Ribosomal protein L25-like"/>
    <property type="match status" value="1"/>
</dbReference>
<dbReference type="NCBIfam" id="TIGR00731">
    <property type="entry name" value="bL25_bact_ctc"/>
    <property type="match status" value="1"/>
</dbReference>
<dbReference type="FunFam" id="2.40.240.10:FF:000002">
    <property type="entry name" value="50S ribosomal protein L25"/>
    <property type="match status" value="1"/>
</dbReference>
<dbReference type="Pfam" id="PF01386">
    <property type="entry name" value="Ribosomal_L25p"/>
    <property type="match status" value="1"/>
</dbReference>
<dbReference type="InterPro" id="IPR037121">
    <property type="entry name" value="Ribosomal_bL25_C"/>
</dbReference>
<keyword evidence="2 5" id="KW-0694">RNA-binding</keyword>
<feature type="compositionally biased region" description="Acidic residues" evidence="6">
    <location>
        <begin position="211"/>
        <end position="232"/>
    </location>
</feature>
<evidence type="ECO:0000256" key="3">
    <source>
        <dbReference type="ARBA" id="ARBA00022980"/>
    </source>
</evidence>
<reference evidence="9 10" key="1">
    <citation type="submission" date="2017-02" db="EMBL/GenBank/DDBJ databases">
        <title>Genomic diversity within the haloalkaliphilic genus Thioalkalivibrio.</title>
        <authorList>
            <person name="Ahn A.-C."/>
            <person name="Meier-Kolthoff J."/>
            <person name="Overmars L."/>
            <person name="Richter M."/>
            <person name="Woyke T."/>
            <person name="Sorokin D.Y."/>
            <person name="Muyzer G."/>
        </authorList>
    </citation>
    <scope>NUCLEOTIDE SEQUENCE [LARGE SCALE GENOMIC DNA]</scope>
    <source>
        <strain evidence="9 10">HL17</strain>
    </source>
</reference>
<comment type="function">
    <text evidence="5">This is one of the proteins that binds to the 5S RNA in the ribosome where it forms part of the central protuberance.</text>
</comment>
<dbReference type="Pfam" id="PF14693">
    <property type="entry name" value="Ribosomal_TL5_C"/>
    <property type="match status" value="1"/>
</dbReference>
<evidence type="ECO:0000256" key="6">
    <source>
        <dbReference type="SAM" id="MobiDB-lite"/>
    </source>
</evidence>
<evidence type="ECO:0000256" key="4">
    <source>
        <dbReference type="ARBA" id="ARBA00023274"/>
    </source>
</evidence>
<dbReference type="NCBIfam" id="NF004130">
    <property type="entry name" value="PRK05618.1-5"/>
    <property type="match status" value="1"/>
</dbReference>
<dbReference type="PANTHER" id="PTHR33284">
    <property type="entry name" value="RIBOSOMAL PROTEIN L25/GLN-TRNA SYNTHETASE, ANTI-CODON-BINDING DOMAIN-CONTAINING PROTEIN"/>
    <property type="match status" value="1"/>
</dbReference>
<dbReference type="InterPro" id="IPR020930">
    <property type="entry name" value="Ribosomal_uL5_bac-type"/>
</dbReference>
<dbReference type="PANTHER" id="PTHR33284:SF1">
    <property type="entry name" value="RIBOSOMAL PROTEIN L25_GLN-TRNA SYNTHETASE, ANTI-CODON-BINDING DOMAIN-CONTAINING PROTEIN"/>
    <property type="match status" value="1"/>
</dbReference>
<dbReference type="NCBIfam" id="NF004612">
    <property type="entry name" value="PRK05943.1"/>
    <property type="match status" value="1"/>
</dbReference>
<dbReference type="InterPro" id="IPR029751">
    <property type="entry name" value="Ribosomal_L25_dom"/>
</dbReference>
<dbReference type="Gene3D" id="2.170.120.20">
    <property type="entry name" value="Ribosomal protein L25, beta domain"/>
    <property type="match status" value="1"/>
</dbReference>
<comment type="subunit">
    <text evidence="5">Part of the 50S ribosomal subunit; part of the 5S rRNA/L5/L18/L25 subcomplex. Contacts the 5S rRNA. Binds to the 5S rRNA independently of L5 and L18.</text>
</comment>
<dbReference type="RefSeq" id="WP_077244146.1">
    <property type="nucleotide sequence ID" value="NZ_MUZR01000018.1"/>
</dbReference>
<feature type="domain" description="Large ribosomal subunit protein bL25 L25" evidence="7">
    <location>
        <begin position="7"/>
        <end position="94"/>
    </location>
</feature>
<feature type="region of interest" description="Disordered" evidence="6">
    <location>
        <begin position="196"/>
        <end position="232"/>
    </location>
</feature>
<keyword evidence="3 5" id="KW-0689">Ribosomal protein</keyword>
<dbReference type="CDD" id="cd00495">
    <property type="entry name" value="Ribosomal_L25_TL5_CTC"/>
    <property type="match status" value="1"/>
</dbReference>
<dbReference type="GO" id="GO:0003735">
    <property type="term" value="F:structural constituent of ribosome"/>
    <property type="evidence" value="ECO:0007669"/>
    <property type="project" value="InterPro"/>
</dbReference>
<feature type="domain" description="Large ribosomal subunit protein bL25 beta" evidence="8">
    <location>
        <begin position="103"/>
        <end position="195"/>
    </location>
</feature>
<dbReference type="NCBIfam" id="NF004128">
    <property type="entry name" value="PRK05618.1-2"/>
    <property type="match status" value="1"/>
</dbReference>
<dbReference type="Proteomes" id="UP000189177">
    <property type="component" value="Unassembled WGS sequence"/>
</dbReference>
<protein>
    <recommendedName>
        <fullName evidence="5">Large ribosomal subunit protein bL25</fullName>
    </recommendedName>
    <alternativeName>
        <fullName evidence="5">General stress protein CTC</fullName>
    </alternativeName>
</protein>
<accession>A0A1V2ZZN6</accession>
<dbReference type="GO" id="GO:0022625">
    <property type="term" value="C:cytosolic large ribosomal subunit"/>
    <property type="evidence" value="ECO:0007669"/>
    <property type="project" value="TreeGrafter"/>
</dbReference>
<evidence type="ECO:0000256" key="2">
    <source>
        <dbReference type="ARBA" id="ARBA00022884"/>
    </source>
</evidence>
<dbReference type="EMBL" id="MUZR01000018">
    <property type="protein sequence ID" value="OOC10303.1"/>
    <property type="molecule type" value="Genomic_DNA"/>
</dbReference>
<dbReference type="AlphaFoldDB" id="A0A1V2ZZN6"/>
<sequence length="232" mass="24829">MSMSFTLEAEKRDEQGSSASRRLRRAGKLPAILYGGDDPAVPITLDHNAMVHNLKEDAFYSHILTVKLDGQSQKAILRDVQRHPFKPTIYHVDLLRVSANQPIRVNVPIHFLNEETCKGVKPGGGMINRQVNEIEVECLPDDLPESIDVDMTGVDVGETLHLSDLKGNLPKGVEMVALMQGDEYDYAVVTVQLPRSAKGGGGGGAAAAEGAEGEEGGDEAAGEEAGGEEDNG</sequence>
<dbReference type="Gene3D" id="2.40.240.10">
    <property type="entry name" value="Ribosomal Protein L25, Chain P"/>
    <property type="match status" value="1"/>
</dbReference>
<evidence type="ECO:0000259" key="8">
    <source>
        <dbReference type="Pfam" id="PF14693"/>
    </source>
</evidence>
<organism evidence="9 10">
    <name type="scientific">Thioalkalivibrio halophilus</name>
    <dbReference type="NCBI Taxonomy" id="252474"/>
    <lineage>
        <taxon>Bacteria</taxon>
        <taxon>Pseudomonadati</taxon>
        <taxon>Pseudomonadota</taxon>
        <taxon>Gammaproteobacteria</taxon>
        <taxon>Chromatiales</taxon>
        <taxon>Ectothiorhodospiraceae</taxon>
        <taxon>Thioalkalivibrio</taxon>
    </lineage>
</organism>
<dbReference type="InterPro" id="IPR020057">
    <property type="entry name" value="Ribosomal_bL25_b-dom"/>
</dbReference>
<dbReference type="STRING" id="252474.B1A74_06610"/>
<comment type="caution">
    <text evidence="9">The sequence shown here is derived from an EMBL/GenBank/DDBJ whole genome shotgun (WGS) entry which is preliminary data.</text>
</comment>